<feature type="compositionally biased region" description="Low complexity" evidence="7">
    <location>
        <begin position="178"/>
        <end position="189"/>
    </location>
</feature>
<evidence type="ECO:0000256" key="3">
    <source>
        <dbReference type="ARBA" id="ARBA00023125"/>
    </source>
</evidence>
<evidence type="ECO:0000256" key="5">
    <source>
        <dbReference type="ARBA" id="ARBA00023242"/>
    </source>
</evidence>
<evidence type="ECO:0000259" key="8">
    <source>
        <dbReference type="PROSITE" id="PS50217"/>
    </source>
</evidence>
<reference evidence="9 10" key="1">
    <citation type="submission" date="2024-04" db="EMBL/GenBank/DDBJ databases">
        <title>genome sequences of Mucor flavus KT1a and Helicostylum pulchrum KT1b strains isolated from the surface of a dry-aged beef.</title>
        <authorList>
            <person name="Toyotome T."/>
            <person name="Hosono M."/>
            <person name="Torimaru M."/>
            <person name="Fukuda K."/>
            <person name="Mikami N."/>
        </authorList>
    </citation>
    <scope>NUCLEOTIDE SEQUENCE [LARGE SCALE GENOMIC DNA]</scope>
    <source>
        <strain evidence="9 10">KT1a</strain>
    </source>
</reference>
<evidence type="ECO:0000313" key="9">
    <source>
        <dbReference type="EMBL" id="GAA5810572.1"/>
    </source>
</evidence>
<dbReference type="InterPro" id="IPR046347">
    <property type="entry name" value="bZIP_sf"/>
</dbReference>
<dbReference type="InterPro" id="IPR051027">
    <property type="entry name" value="bZIP_transcription_factors"/>
</dbReference>
<feature type="domain" description="BZIP" evidence="8">
    <location>
        <begin position="200"/>
        <end position="263"/>
    </location>
</feature>
<dbReference type="SUPFAM" id="SSF57959">
    <property type="entry name" value="Leucine zipper domain"/>
    <property type="match status" value="1"/>
</dbReference>
<dbReference type="Gene3D" id="1.20.5.170">
    <property type="match status" value="1"/>
</dbReference>
<keyword evidence="2" id="KW-0805">Transcription regulation</keyword>
<evidence type="ECO:0000313" key="10">
    <source>
        <dbReference type="Proteomes" id="UP001473302"/>
    </source>
</evidence>
<feature type="compositionally biased region" description="Low complexity" evidence="7">
    <location>
        <begin position="306"/>
        <end position="315"/>
    </location>
</feature>
<feature type="coiled-coil region" evidence="6">
    <location>
        <begin position="225"/>
        <end position="259"/>
    </location>
</feature>
<accession>A0ABP9YUN5</accession>
<comment type="subcellular location">
    <subcellularLocation>
        <location evidence="1">Nucleus</location>
    </subcellularLocation>
</comment>
<dbReference type="InterPro" id="IPR002112">
    <property type="entry name" value="Leuzip_Jun"/>
</dbReference>
<organism evidence="9 10">
    <name type="scientific">Mucor flavus</name>
    <dbReference type="NCBI Taxonomy" id="439312"/>
    <lineage>
        <taxon>Eukaryota</taxon>
        <taxon>Fungi</taxon>
        <taxon>Fungi incertae sedis</taxon>
        <taxon>Mucoromycota</taxon>
        <taxon>Mucoromycotina</taxon>
        <taxon>Mucoromycetes</taxon>
        <taxon>Mucorales</taxon>
        <taxon>Mucorineae</taxon>
        <taxon>Mucoraceae</taxon>
        <taxon>Mucor</taxon>
    </lineage>
</organism>
<dbReference type="Proteomes" id="UP001473302">
    <property type="component" value="Unassembled WGS sequence"/>
</dbReference>
<feature type="region of interest" description="Disordered" evidence="7">
    <location>
        <begin position="285"/>
        <end position="322"/>
    </location>
</feature>
<name>A0ABP9YUN5_9FUNG</name>
<comment type="caution">
    <text evidence="9">The sequence shown here is derived from an EMBL/GenBank/DDBJ whole genome shotgun (WGS) entry which is preliminary data.</text>
</comment>
<keyword evidence="3" id="KW-0238">DNA-binding</keyword>
<proteinExistence type="predicted"/>
<feature type="compositionally biased region" description="Polar residues" evidence="7">
    <location>
        <begin position="285"/>
        <end position="305"/>
    </location>
</feature>
<keyword evidence="10" id="KW-1185">Reference proteome</keyword>
<sequence length="322" mass="36672">MASTIITDKPNSNNKQNFNAASPQQLIDNPTKTNNNSVFDSSQEGLYNGSYPYAISPKQQHNTDSHKWAEYSSDLIVTPDMFLHSDVPPLVNSQHFENMYKHSISNFQQEPKFNFSQHRGSLQTVHTPGGSGDQFHFNNNLSNALNDNMIPVSNGPTYLRRYTEGSIPRYAGKKQRMNSGSSSNSNSNSKGEEEDLNDEESKRKHFLERNRQAALKCRQRKKQWLANLQHRVEYLSTDNEQLQAQATLLREEVLNLKTLLLAHRDCKVAQDNGVTMNMIQSVSSSSLQYNNATPPSPVTNNNHHLQQQQQQQQQQYKHPTDL</sequence>
<dbReference type="PANTHER" id="PTHR19304">
    <property type="entry name" value="CYCLIC-AMP RESPONSE ELEMENT BINDING PROTEIN"/>
    <property type="match status" value="1"/>
</dbReference>
<keyword evidence="4" id="KW-0804">Transcription</keyword>
<dbReference type="EMBL" id="BAABUK010000007">
    <property type="protein sequence ID" value="GAA5810572.1"/>
    <property type="molecule type" value="Genomic_DNA"/>
</dbReference>
<dbReference type="CDD" id="cd14687">
    <property type="entry name" value="bZIP_ATF2"/>
    <property type="match status" value="1"/>
</dbReference>
<dbReference type="PROSITE" id="PS50217">
    <property type="entry name" value="BZIP"/>
    <property type="match status" value="1"/>
</dbReference>
<feature type="region of interest" description="Disordered" evidence="7">
    <location>
        <begin position="169"/>
        <end position="203"/>
    </location>
</feature>
<evidence type="ECO:0000256" key="6">
    <source>
        <dbReference type="SAM" id="Coils"/>
    </source>
</evidence>
<evidence type="ECO:0000256" key="4">
    <source>
        <dbReference type="ARBA" id="ARBA00023163"/>
    </source>
</evidence>
<dbReference type="InterPro" id="IPR004827">
    <property type="entry name" value="bZIP"/>
</dbReference>
<keyword evidence="5" id="KW-0539">Nucleus</keyword>
<dbReference type="PRINTS" id="PR00043">
    <property type="entry name" value="LEUZIPPRJUN"/>
</dbReference>
<dbReference type="SMART" id="SM00338">
    <property type="entry name" value="BRLZ"/>
    <property type="match status" value="1"/>
</dbReference>
<protein>
    <recommendedName>
        <fullName evidence="8">BZIP domain-containing protein</fullName>
    </recommendedName>
</protein>
<evidence type="ECO:0000256" key="2">
    <source>
        <dbReference type="ARBA" id="ARBA00023015"/>
    </source>
</evidence>
<keyword evidence="6" id="KW-0175">Coiled coil</keyword>
<evidence type="ECO:0000256" key="7">
    <source>
        <dbReference type="SAM" id="MobiDB-lite"/>
    </source>
</evidence>
<evidence type="ECO:0000256" key="1">
    <source>
        <dbReference type="ARBA" id="ARBA00004123"/>
    </source>
</evidence>
<gene>
    <name evidence="9" type="ORF">MFLAVUS_003995</name>
</gene>
<dbReference type="Pfam" id="PF00170">
    <property type="entry name" value="bZIP_1"/>
    <property type="match status" value="1"/>
</dbReference>